<dbReference type="EMBL" id="BLJN01000002">
    <property type="protein sequence ID" value="GFE79658.1"/>
    <property type="molecule type" value="Genomic_DNA"/>
</dbReference>
<organism evidence="4 5">
    <name type="scientific">Steroidobacter agaridevorans</name>
    <dbReference type="NCBI Taxonomy" id="2695856"/>
    <lineage>
        <taxon>Bacteria</taxon>
        <taxon>Pseudomonadati</taxon>
        <taxon>Pseudomonadota</taxon>
        <taxon>Gammaproteobacteria</taxon>
        <taxon>Steroidobacterales</taxon>
        <taxon>Steroidobacteraceae</taxon>
        <taxon>Steroidobacter</taxon>
    </lineage>
</organism>
<dbReference type="FunFam" id="3.40.605.10:FF:000007">
    <property type="entry name" value="NAD/NADP-dependent betaine aldehyde dehydrogenase"/>
    <property type="match status" value="1"/>
</dbReference>
<dbReference type="InterPro" id="IPR016162">
    <property type="entry name" value="Ald_DH_N"/>
</dbReference>
<dbReference type="AlphaFoldDB" id="A0A829Y9X5"/>
<dbReference type="Pfam" id="PF00171">
    <property type="entry name" value="Aldedh"/>
    <property type="match status" value="1"/>
</dbReference>
<dbReference type="GO" id="GO:0016620">
    <property type="term" value="F:oxidoreductase activity, acting on the aldehyde or oxo group of donors, NAD or NADP as acceptor"/>
    <property type="evidence" value="ECO:0007669"/>
    <property type="project" value="InterPro"/>
</dbReference>
<reference evidence="5" key="1">
    <citation type="submission" date="2020-01" db="EMBL/GenBank/DDBJ databases">
        <title>'Steroidobacter agaridevorans' sp. nov., agar-degrading bacteria isolated from rhizosphere soils.</title>
        <authorList>
            <person name="Ikenaga M."/>
            <person name="Kataoka M."/>
            <person name="Murouchi A."/>
            <person name="Katsuragi S."/>
            <person name="Sakai M."/>
        </authorList>
    </citation>
    <scope>NUCLEOTIDE SEQUENCE [LARGE SCALE GENOMIC DNA]</scope>
    <source>
        <strain evidence="5">YU21-B</strain>
    </source>
</reference>
<accession>A0A829Y9X5</accession>
<evidence type="ECO:0000313" key="4">
    <source>
        <dbReference type="EMBL" id="GFE79658.1"/>
    </source>
</evidence>
<proteinExistence type="inferred from homology"/>
<dbReference type="FunFam" id="3.40.309.10:FF:000012">
    <property type="entry name" value="Betaine aldehyde dehydrogenase"/>
    <property type="match status" value="1"/>
</dbReference>
<dbReference type="PROSITE" id="PS00070">
    <property type="entry name" value="ALDEHYDE_DEHYDR_CYS"/>
    <property type="match status" value="1"/>
</dbReference>
<dbReference type="InterPro" id="IPR016161">
    <property type="entry name" value="Ald_DH/histidinol_DH"/>
</dbReference>
<dbReference type="InterPro" id="IPR016160">
    <property type="entry name" value="Ald_DH_CS_CYS"/>
</dbReference>
<dbReference type="Gene3D" id="3.40.309.10">
    <property type="entry name" value="Aldehyde Dehydrogenase, Chain A, domain 2"/>
    <property type="match status" value="1"/>
</dbReference>
<evidence type="ECO:0000313" key="5">
    <source>
        <dbReference type="Proteomes" id="UP000445000"/>
    </source>
</evidence>
<dbReference type="InterPro" id="IPR016163">
    <property type="entry name" value="Ald_DH_C"/>
</dbReference>
<name>A0A829Y9X5_9GAMM</name>
<evidence type="ECO:0000256" key="2">
    <source>
        <dbReference type="ARBA" id="ARBA00023002"/>
    </source>
</evidence>
<evidence type="ECO:0000259" key="3">
    <source>
        <dbReference type="Pfam" id="PF00171"/>
    </source>
</evidence>
<protein>
    <submittedName>
        <fullName evidence="4">Aldehyde dehydrogenase</fullName>
    </submittedName>
</protein>
<dbReference type="SUPFAM" id="SSF53720">
    <property type="entry name" value="ALDH-like"/>
    <property type="match status" value="1"/>
</dbReference>
<dbReference type="PANTHER" id="PTHR11699">
    <property type="entry name" value="ALDEHYDE DEHYDROGENASE-RELATED"/>
    <property type="match status" value="1"/>
</dbReference>
<keyword evidence="5" id="KW-1185">Reference proteome</keyword>
<comment type="similarity">
    <text evidence="1">Belongs to the aldehyde dehydrogenase family.</text>
</comment>
<keyword evidence="2" id="KW-0560">Oxidoreductase</keyword>
<dbReference type="RefSeq" id="WP_161811430.1">
    <property type="nucleotide sequence ID" value="NZ_BLJN01000002.1"/>
</dbReference>
<evidence type="ECO:0000256" key="1">
    <source>
        <dbReference type="ARBA" id="ARBA00009986"/>
    </source>
</evidence>
<gene>
    <name evidence="4" type="ORF">GCM10011487_16580</name>
</gene>
<dbReference type="InterPro" id="IPR015590">
    <property type="entry name" value="Aldehyde_DH_dom"/>
</dbReference>
<dbReference type="Proteomes" id="UP000445000">
    <property type="component" value="Unassembled WGS sequence"/>
</dbReference>
<dbReference type="Gene3D" id="3.40.605.10">
    <property type="entry name" value="Aldehyde Dehydrogenase, Chain A, domain 1"/>
    <property type="match status" value="1"/>
</dbReference>
<sequence>MSFDIKRVDQEVAPFVDGVLITSASGDTIEVMNPSNGKRALSIPAGCDKDVATAVASARRAYADGRWSEAPPSIRKKTLHRLADLIAANSGALDALDAGEMGKPIRERCANAASAAGLTRFYAEAVDKVCGDTYNSDKTTFVAQRRVPRGIVAAVTPWNFPTVNAMSKVAPALAAGNCVVLKPSELSSRSAMRLAILAVEAGLPPGVLNVVPGRGETVGRALGMHMDVNMLTFTGSTEIGKQMMCYAGQSNLKVVMTECGGKSPQIVFGDGVDLDAAAKSVAQAILTNQGQVCSAGTRLLVQRSIEPVLLEKILAQLENISIGNALDPHTTFGPLASSQQCARVMKYIQSAKDEGVELVAGGKRALPETGGYFVEPTLFRNVPPTARIAQEEIFGPVLSVIKFENEAEAIRIANATIYGLAAYVWTADLSRAMRVTKAIHSSIWVNAAAPSGEGAGHAASYEPAFQSGIGTEGGLAGMESYLRRQLVWINHS</sequence>
<comment type="caution">
    <text evidence="4">The sequence shown here is derived from an EMBL/GenBank/DDBJ whole genome shotgun (WGS) entry which is preliminary data.</text>
</comment>
<feature type="domain" description="Aldehyde dehydrogenase" evidence="3">
    <location>
        <begin position="24"/>
        <end position="485"/>
    </location>
</feature>